<dbReference type="Pfam" id="PF05721">
    <property type="entry name" value="PhyH"/>
    <property type="match status" value="1"/>
</dbReference>
<gene>
    <name evidence="1" type="ORF">OP10G_0304</name>
</gene>
<keyword evidence="2" id="KW-1185">Reference proteome</keyword>
<evidence type="ECO:0000313" key="1">
    <source>
        <dbReference type="EMBL" id="AIE83672.1"/>
    </source>
</evidence>
<reference evidence="1 2" key="1">
    <citation type="journal article" date="2014" name="PLoS ONE">
        <title>The first complete genome sequence of the class fimbriimonadia in the phylum armatimonadetes.</title>
        <authorList>
            <person name="Hu Z.Y."/>
            <person name="Wang Y.Z."/>
            <person name="Im W.T."/>
            <person name="Wang S.Y."/>
            <person name="Zhao G.P."/>
            <person name="Zheng H.J."/>
            <person name="Quan Z.X."/>
        </authorList>
    </citation>
    <scope>NUCLEOTIDE SEQUENCE [LARGE SCALE GENOMIC DNA]</scope>
    <source>
        <strain evidence="1">Gsoil 348</strain>
    </source>
</reference>
<name>A0A068NJP5_FIMGI</name>
<dbReference type="HOGENOM" id="CLU_1097319_0_0_0"/>
<dbReference type="PANTHER" id="PTHR40470:SF1">
    <property type="entry name" value="PHYTANOYL-COA DIOXYGENASE FAMILY PROTEIN (AFU_ORTHOLOGUE AFUA_2G15850)"/>
    <property type="match status" value="1"/>
</dbReference>
<organism evidence="1 2">
    <name type="scientific">Fimbriimonas ginsengisoli Gsoil 348</name>
    <dbReference type="NCBI Taxonomy" id="661478"/>
    <lineage>
        <taxon>Bacteria</taxon>
        <taxon>Bacillati</taxon>
        <taxon>Armatimonadota</taxon>
        <taxon>Fimbriimonadia</taxon>
        <taxon>Fimbriimonadales</taxon>
        <taxon>Fimbriimonadaceae</taxon>
        <taxon>Fimbriimonas</taxon>
    </lineage>
</organism>
<sequence>MSYRYTDQNREEYFRDGFTILPGLIPASLLADLRRETDRARVIAREKGGPQTQRLQPVYAYPELDHGRFRDFLNLPEFVKTVHGILGLDHPQSDIMGVLLEPAGKPWATNWHRDWVHHNSKIDPIEFSQLMRNPLMFNQFNAALWDDHSLWVVPGSHDRDDTPEEAAAFGKVPVPSPAFTDDQSNEERELICGEYLRQMPGARQVSLLAGDCAFYRSCQWHIGTYVPYTKRATLHDGFYGTDDRAWQAKVKGS</sequence>
<protein>
    <recommendedName>
        <fullName evidence="3">Phytanoyl-CoA dioxygenase</fullName>
    </recommendedName>
</protein>
<dbReference type="Proteomes" id="UP000027982">
    <property type="component" value="Chromosome"/>
</dbReference>
<evidence type="ECO:0008006" key="3">
    <source>
        <dbReference type="Google" id="ProtNLM"/>
    </source>
</evidence>
<dbReference type="STRING" id="661478.OP10G_0304"/>
<dbReference type="Gene3D" id="2.60.120.620">
    <property type="entry name" value="q2cbj1_9rhob like domain"/>
    <property type="match status" value="1"/>
</dbReference>
<dbReference type="EMBL" id="CP007139">
    <property type="protein sequence ID" value="AIE83672.1"/>
    <property type="molecule type" value="Genomic_DNA"/>
</dbReference>
<dbReference type="GO" id="GO:0016706">
    <property type="term" value="F:2-oxoglutarate-dependent dioxygenase activity"/>
    <property type="evidence" value="ECO:0007669"/>
    <property type="project" value="UniProtKB-ARBA"/>
</dbReference>
<dbReference type="PANTHER" id="PTHR40470">
    <property type="entry name" value="PHYTANOYL-COA DIOXYGENASE FAMILY PROTEIN (AFU_ORTHOLOGUE AFUA_2G15850)"/>
    <property type="match status" value="1"/>
</dbReference>
<proteinExistence type="predicted"/>
<dbReference type="SUPFAM" id="SSF51197">
    <property type="entry name" value="Clavaminate synthase-like"/>
    <property type="match status" value="1"/>
</dbReference>
<dbReference type="OrthoDB" id="9814777at2"/>
<dbReference type="RefSeq" id="WP_025227658.1">
    <property type="nucleotide sequence ID" value="NZ_CP007139.1"/>
</dbReference>
<evidence type="ECO:0000313" key="2">
    <source>
        <dbReference type="Proteomes" id="UP000027982"/>
    </source>
</evidence>
<dbReference type="KEGG" id="fgi:OP10G_0304"/>
<accession>A0A068NJP5</accession>
<dbReference type="AlphaFoldDB" id="A0A068NJP5"/>
<dbReference type="InterPro" id="IPR008775">
    <property type="entry name" value="Phytyl_CoA_dOase-like"/>
</dbReference>